<keyword evidence="4" id="KW-0812">Transmembrane</keyword>
<feature type="domain" description="J" evidence="5">
    <location>
        <begin position="177"/>
        <end position="239"/>
    </location>
</feature>
<dbReference type="AlphaFoldDB" id="A0A0C3R5F2"/>
<reference evidence="6 7" key="1">
    <citation type="submission" date="2014-07" db="EMBL/GenBank/DDBJ databases">
        <title>Porphyromonadaceae bacterium OUH 308042 = ATCC BAA-2681 = DSM 28342 draft genome.</title>
        <authorList>
            <person name="Sydenham T.V."/>
            <person name="Hasman H."/>
            <person name="Justensen U.S."/>
        </authorList>
    </citation>
    <scope>NUCLEOTIDE SEQUENCE [LARGE SCALE GENOMIC DNA]</scope>
    <source>
        <strain evidence="6 7">OUH 308042</strain>
    </source>
</reference>
<evidence type="ECO:0000256" key="2">
    <source>
        <dbReference type="ARBA" id="ARBA00022729"/>
    </source>
</evidence>
<evidence type="ECO:0000313" key="6">
    <source>
        <dbReference type="EMBL" id="KIO44865.1"/>
    </source>
</evidence>
<dbReference type="GO" id="GO:0051087">
    <property type="term" value="F:protein-folding chaperone binding"/>
    <property type="evidence" value="ECO:0007669"/>
    <property type="project" value="TreeGrafter"/>
</dbReference>
<keyword evidence="3" id="KW-0256">Endoplasmic reticulum</keyword>
<proteinExistence type="predicted"/>
<dbReference type="Gene3D" id="1.10.3680.10">
    <property type="entry name" value="TerB-like"/>
    <property type="match status" value="1"/>
</dbReference>
<keyword evidence="4" id="KW-0472">Membrane</keyword>
<evidence type="ECO:0000256" key="1">
    <source>
        <dbReference type="ARBA" id="ARBA00004240"/>
    </source>
</evidence>
<dbReference type="CDD" id="cd06257">
    <property type="entry name" value="DnaJ"/>
    <property type="match status" value="1"/>
</dbReference>
<dbReference type="PROSITE" id="PS50076">
    <property type="entry name" value="DNAJ_2"/>
    <property type="match status" value="1"/>
</dbReference>
<evidence type="ECO:0000256" key="3">
    <source>
        <dbReference type="ARBA" id="ARBA00022824"/>
    </source>
</evidence>
<keyword evidence="2" id="KW-0732">Signal</keyword>
<keyword evidence="4" id="KW-1133">Transmembrane helix</keyword>
<dbReference type="SUPFAM" id="SSF46565">
    <property type="entry name" value="Chaperone J-domain"/>
    <property type="match status" value="1"/>
</dbReference>
<gene>
    <name evidence="6" type="ORF">BA92_07545</name>
</gene>
<accession>A0A0C3R5F2</accession>
<keyword evidence="7" id="KW-1185">Reference proteome</keyword>
<name>A0A0C3R5F2_9PORP</name>
<dbReference type="GO" id="GO:0034975">
    <property type="term" value="P:protein folding in endoplasmic reticulum"/>
    <property type="evidence" value="ECO:0007669"/>
    <property type="project" value="TreeGrafter"/>
</dbReference>
<feature type="transmembrane region" description="Helical" evidence="4">
    <location>
        <begin position="7"/>
        <end position="32"/>
    </location>
</feature>
<dbReference type="GO" id="GO:0051787">
    <property type="term" value="F:misfolded protein binding"/>
    <property type="evidence" value="ECO:0007669"/>
    <property type="project" value="TreeGrafter"/>
</dbReference>
<dbReference type="EMBL" id="JPIU01000038">
    <property type="protein sequence ID" value="KIO44865.1"/>
    <property type="molecule type" value="Genomic_DNA"/>
</dbReference>
<dbReference type="PRINTS" id="PR00625">
    <property type="entry name" value="JDOMAIN"/>
</dbReference>
<dbReference type="InterPro" id="IPR007791">
    <property type="entry name" value="DjlA_N"/>
</dbReference>
<dbReference type="InterPro" id="IPR036869">
    <property type="entry name" value="J_dom_sf"/>
</dbReference>
<protein>
    <submittedName>
        <fullName evidence="6">Molecular chaperone DnaJ</fullName>
    </submittedName>
</protein>
<dbReference type="SUPFAM" id="SSF158682">
    <property type="entry name" value="TerB-like"/>
    <property type="match status" value="1"/>
</dbReference>
<dbReference type="Gene3D" id="1.10.287.110">
    <property type="entry name" value="DnaJ domain"/>
    <property type="match status" value="1"/>
</dbReference>
<dbReference type="InterPro" id="IPR051727">
    <property type="entry name" value="DnaJ_C3_Co-chaperones"/>
</dbReference>
<dbReference type="Pfam" id="PF05099">
    <property type="entry name" value="TerB"/>
    <property type="match status" value="1"/>
</dbReference>
<organism evidence="6 7">
    <name type="scientific">Sanguibacteroides justesenii</name>
    <dbReference type="NCBI Taxonomy" id="1547597"/>
    <lineage>
        <taxon>Bacteria</taxon>
        <taxon>Pseudomonadati</taxon>
        <taxon>Bacteroidota</taxon>
        <taxon>Bacteroidia</taxon>
        <taxon>Bacteroidales</taxon>
        <taxon>Porphyromonadaceae</taxon>
        <taxon>Sanguibacteroides</taxon>
    </lineage>
</organism>
<dbReference type="Proteomes" id="UP000031980">
    <property type="component" value="Unassembled WGS sequence"/>
</dbReference>
<comment type="caution">
    <text evidence="6">The sequence shown here is derived from an EMBL/GenBank/DDBJ whole genome shotgun (WGS) entry which is preliminary data.</text>
</comment>
<dbReference type="SMART" id="SM00271">
    <property type="entry name" value="DnaJ"/>
    <property type="match status" value="1"/>
</dbReference>
<dbReference type="InterPro" id="IPR001623">
    <property type="entry name" value="DnaJ_domain"/>
</dbReference>
<dbReference type="Pfam" id="PF00226">
    <property type="entry name" value="DnaJ"/>
    <property type="match status" value="1"/>
</dbReference>
<dbReference type="OrthoDB" id="9779622at2"/>
<dbReference type="PANTHER" id="PTHR44140:SF2">
    <property type="entry name" value="LD25575P"/>
    <property type="match status" value="1"/>
</dbReference>
<evidence type="ECO:0000259" key="5">
    <source>
        <dbReference type="PROSITE" id="PS50076"/>
    </source>
</evidence>
<comment type="subcellular location">
    <subcellularLocation>
        <location evidence="1">Endoplasmic reticulum</location>
    </subcellularLocation>
</comment>
<dbReference type="InterPro" id="IPR029024">
    <property type="entry name" value="TerB-like"/>
</dbReference>
<evidence type="ECO:0000313" key="7">
    <source>
        <dbReference type="Proteomes" id="UP000031980"/>
    </source>
</evidence>
<evidence type="ECO:0000256" key="4">
    <source>
        <dbReference type="SAM" id="Phobius"/>
    </source>
</evidence>
<sequence>MGKYGKWIGAGLGFAMGGPIGALFGFFIGSAFDSPAVIQTTQEGPTTSGRGDFLCSLVVLATALMKADEKITRNELDYVKTFFRENFGPEGEREALAMIKEIMHKEIRIEPVCIQIRQNMNIHARIQLLYFLFGLAKADGNVCNREIGLLDRIADLLGVDPTTYRSIKSMYYDDLNSAYSILGVDSSADNETIKKAYRKMAMENHPDKVSYLGEDVRKAAEKKFTAINQAYEKIKKQRGL</sequence>
<dbReference type="PANTHER" id="PTHR44140">
    <property type="entry name" value="LD25575P"/>
    <property type="match status" value="1"/>
</dbReference>
<dbReference type="RefSeq" id="WP_041505101.1">
    <property type="nucleotide sequence ID" value="NZ_JPIU01000038.1"/>
</dbReference>